<evidence type="ECO:0000313" key="13">
    <source>
        <dbReference type="Proteomes" id="UP000257123"/>
    </source>
</evidence>
<keyword evidence="1 10" id="KW-0004">4Fe-4S</keyword>
<dbReference type="SFLD" id="SFLDS00029">
    <property type="entry name" value="Radical_SAM"/>
    <property type="match status" value="1"/>
</dbReference>
<dbReference type="EMBL" id="NMUE01000006">
    <property type="protein sequence ID" value="RFA97462.1"/>
    <property type="molecule type" value="Genomic_DNA"/>
</dbReference>
<feature type="binding site" evidence="10">
    <location>
        <position position="254"/>
    </location>
    <ligand>
        <name>[4Fe-4S] cluster</name>
        <dbReference type="ChEBI" id="CHEBI:49883"/>
        <label>2</label>
        <note>4Fe-4S-substrate</note>
    </ligand>
</feature>
<dbReference type="CDD" id="cd21117">
    <property type="entry name" value="Twitch_MoaA"/>
    <property type="match status" value="1"/>
</dbReference>
<feature type="binding site" evidence="10">
    <location>
        <position position="14"/>
    </location>
    <ligand>
        <name>GTP</name>
        <dbReference type="ChEBI" id="CHEBI:37565"/>
    </ligand>
</feature>
<keyword evidence="9 10" id="KW-0456">Lyase</keyword>
<dbReference type="HAMAP" id="MF_01225_A">
    <property type="entry name" value="MoaA_A"/>
    <property type="match status" value="1"/>
</dbReference>
<dbReference type="GO" id="GO:1904047">
    <property type="term" value="F:S-adenosyl-L-methionine binding"/>
    <property type="evidence" value="ECO:0007669"/>
    <property type="project" value="UniProtKB-UniRule"/>
</dbReference>
<feature type="binding site" evidence="10">
    <location>
        <position position="28"/>
    </location>
    <ligand>
        <name>[4Fe-4S] cluster</name>
        <dbReference type="ChEBI" id="CHEBI:49883"/>
        <label>1</label>
        <note>4Fe-4S-S-AdoMet</note>
    </ligand>
</feature>
<keyword evidence="5 10" id="KW-0408">Iron</keyword>
<feature type="binding site" evidence="10">
    <location>
        <position position="91"/>
    </location>
    <ligand>
        <name>GTP</name>
        <dbReference type="ChEBI" id="CHEBI:37565"/>
    </ligand>
</feature>
<dbReference type="RefSeq" id="WP_116420663.1">
    <property type="nucleotide sequence ID" value="NZ_NMUE01000006.1"/>
</dbReference>
<accession>A0A371R1R0</accession>
<dbReference type="InterPro" id="IPR010505">
    <property type="entry name" value="MoaA_twitch"/>
</dbReference>
<dbReference type="GO" id="GO:0051539">
    <property type="term" value="F:4 iron, 4 sulfur cluster binding"/>
    <property type="evidence" value="ECO:0007669"/>
    <property type="project" value="UniProtKB-UniRule"/>
</dbReference>
<dbReference type="InterPro" id="IPR007197">
    <property type="entry name" value="rSAM"/>
</dbReference>
<comment type="caution">
    <text evidence="12">The sequence shown here is derived from an EMBL/GenBank/DDBJ whole genome shotgun (WGS) entry which is preliminary data.</text>
</comment>
<evidence type="ECO:0000256" key="6">
    <source>
        <dbReference type="ARBA" id="ARBA00023014"/>
    </source>
</evidence>
<dbReference type="PROSITE" id="PS51918">
    <property type="entry name" value="RADICAL_SAM"/>
    <property type="match status" value="1"/>
</dbReference>
<evidence type="ECO:0000256" key="8">
    <source>
        <dbReference type="ARBA" id="ARBA00023150"/>
    </source>
</evidence>
<dbReference type="PANTHER" id="PTHR22960">
    <property type="entry name" value="MOLYBDOPTERIN COFACTOR SYNTHESIS PROTEIN A"/>
    <property type="match status" value="1"/>
</dbReference>
<dbReference type="AlphaFoldDB" id="A0A371R1R0"/>
<dbReference type="SMART" id="SM00729">
    <property type="entry name" value="Elp3"/>
    <property type="match status" value="1"/>
</dbReference>
<dbReference type="Pfam" id="PF04055">
    <property type="entry name" value="Radical_SAM"/>
    <property type="match status" value="1"/>
</dbReference>
<feature type="binding site" evidence="10">
    <location>
        <position position="268"/>
    </location>
    <ligand>
        <name>[4Fe-4S] cluster</name>
        <dbReference type="ChEBI" id="CHEBI:49883"/>
        <label>2</label>
        <note>4Fe-4S-substrate</note>
    </ligand>
</feature>
<evidence type="ECO:0000256" key="1">
    <source>
        <dbReference type="ARBA" id="ARBA00022485"/>
    </source>
</evidence>
<comment type="catalytic activity">
    <reaction evidence="10">
        <text>GTP + AH2 + S-adenosyl-L-methionine = (8S)-3',8-cyclo-7,8-dihydroguanosine 5'-triphosphate + 5'-deoxyadenosine + L-methionine + A + H(+)</text>
        <dbReference type="Rhea" id="RHEA:49576"/>
        <dbReference type="ChEBI" id="CHEBI:13193"/>
        <dbReference type="ChEBI" id="CHEBI:15378"/>
        <dbReference type="ChEBI" id="CHEBI:17319"/>
        <dbReference type="ChEBI" id="CHEBI:17499"/>
        <dbReference type="ChEBI" id="CHEBI:37565"/>
        <dbReference type="ChEBI" id="CHEBI:57844"/>
        <dbReference type="ChEBI" id="CHEBI:59789"/>
        <dbReference type="ChEBI" id="CHEBI:131766"/>
        <dbReference type="EC" id="4.1.99.22"/>
    </reaction>
</comment>
<dbReference type="InterPro" id="IPR040064">
    <property type="entry name" value="MoaA-like"/>
</dbReference>
<feature type="binding site" evidence="10">
    <location>
        <position position="25"/>
    </location>
    <ligand>
        <name>[4Fe-4S] cluster</name>
        <dbReference type="ChEBI" id="CHEBI:49883"/>
        <label>1</label>
        <note>4Fe-4S-S-AdoMet</note>
    </ligand>
</feature>
<organism evidence="12 13">
    <name type="scientific">Pyrobaculum aerophilum</name>
    <dbReference type="NCBI Taxonomy" id="13773"/>
    <lineage>
        <taxon>Archaea</taxon>
        <taxon>Thermoproteota</taxon>
        <taxon>Thermoprotei</taxon>
        <taxon>Thermoproteales</taxon>
        <taxon>Thermoproteaceae</taxon>
        <taxon>Pyrobaculum</taxon>
    </lineage>
</organism>
<comment type="pathway">
    <text evidence="10">Cofactor biosynthesis; molybdopterin biosynthesis.</text>
</comment>
<protein>
    <recommendedName>
        <fullName evidence="10">Probable GTP 3',8-cyclase</fullName>
        <ecNumber evidence="10">4.1.99.22</ecNumber>
    </recommendedName>
    <alternativeName>
        <fullName evidence="10">Molybdenum cofactor biosynthesis protein A</fullName>
    </alternativeName>
</protein>
<comment type="function">
    <text evidence="10">Catalyzes the cyclization of GTP to (8S)-3',8-cyclo-7,8-dihydroguanosine 5'-triphosphate.</text>
</comment>
<evidence type="ECO:0000256" key="4">
    <source>
        <dbReference type="ARBA" id="ARBA00022741"/>
    </source>
</evidence>
<keyword evidence="7 10" id="KW-0342">GTP-binding</keyword>
<dbReference type="Gene3D" id="3.20.20.70">
    <property type="entry name" value="Aldolase class I"/>
    <property type="match status" value="1"/>
</dbReference>
<keyword evidence="8 10" id="KW-0501">Molybdenum cofactor biosynthesis</keyword>
<evidence type="ECO:0000256" key="10">
    <source>
        <dbReference type="HAMAP-Rule" id="MF_01225"/>
    </source>
</evidence>
<feature type="binding site" evidence="10">
    <location>
        <position position="115"/>
    </location>
    <ligand>
        <name>S-adenosyl-L-methionine</name>
        <dbReference type="ChEBI" id="CHEBI:59789"/>
    </ligand>
</feature>
<dbReference type="PANTHER" id="PTHR22960:SF0">
    <property type="entry name" value="MOLYBDENUM COFACTOR BIOSYNTHESIS PROTEIN 1"/>
    <property type="match status" value="1"/>
</dbReference>
<dbReference type="Pfam" id="PF06463">
    <property type="entry name" value="Mob_synth_C"/>
    <property type="match status" value="1"/>
</dbReference>
<keyword evidence="2 10" id="KW-0949">S-adenosyl-L-methionine</keyword>
<evidence type="ECO:0000256" key="3">
    <source>
        <dbReference type="ARBA" id="ARBA00022723"/>
    </source>
</evidence>
<evidence type="ECO:0000256" key="9">
    <source>
        <dbReference type="ARBA" id="ARBA00023239"/>
    </source>
</evidence>
<dbReference type="NCBIfam" id="TIGR02668">
    <property type="entry name" value="moaA_archaeal"/>
    <property type="match status" value="1"/>
</dbReference>
<sequence>MLFDKYGRPFQKLRYVVNDECNYNCVFCHFEGQSRRQGRYLTAEDYGFVTSVFKSLGVADFKITGGEPLLRGDIDLIVANIAKTGAYVTLTTNGYLLRKWVRKLQAAGLKRANVSIHTTDPEKYSKITGVPPSAFREVLRGLTEARDVGISLKLNAVVLRGINTDRESVKNLVKLAASLGAALQFIELMPSGWGASVFNELYEPIETLVNIIFELGGRPAGVRKELHNRPLYNIAGVTIELIKNFSNPTFCSGCTTMRLTSDGKLKTCIYADSSVDLMPYIKSRDVEGLLYAVRTALARREPRFKLYSSS</sequence>
<comment type="caution">
    <text evidence="10">Lacks conserved residue(s) required for the propagation of feature annotation.</text>
</comment>
<evidence type="ECO:0000256" key="5">
    <source>
        <dbReference type="ARBA" id="ARBA00023004"/>
    </source>
</evidence>
<keyword evidence="3 10" id="KW-0479">Metal-binding</keyword>
<feature type="binding site" evidence="10">
    <location>
        <position position="66"/>
    </location>
    <ligand>
        <name>S-adenosyl-L-methionine</name>
        <dbReference type="ChEBI" id="CHEBI:59789"/>
    </ligand>
</feature>
<dbReference type="GO" id="GO:0006777">
    <property type="term" value="P:Mo-molybdopterin cofactor biosynthetic process"/>
    <property type="evidence" value="ECO:0007669"/>
    <property type="project" value="UniProtKB-UniRule"/>
</dbReference>
<feature type="domain" description="Radical SAM core" evidence="11">
    <location>
        <begin position="5"/>
        <end position="218"/>
    </location>
</feature>
<dbReference type="CDD" id="cd01335">
    <property type="entry name" value="Radical_SAM"/>
    <property type="match status" value="1"/>
</dbReference>
<dbReference type="InterPro" id="IPR006638">
    <property type="entry name" value="Elp3/MiaA/NifB-like_rSAM"/>
</dbReference>
<feature type="binding site" evidence="10">
    <location>
        <position position="251"/>
    </location>
    <ligand>
        <name>[4Fe-4S] cluster</name>
        <dbReference type="ChEBI" id="CHEBI:49883"/>
        <label>2</label>
        <note>4Fe-4S-substrate</note>
    </ligand>
</feature>
<keyword evidence="6 10" id="KW-0411">Iron-sulfur</keyword>
<feature type="binding site" evidence="10">
    <location>
        <position position="21"/>
    </location>
    <ligand>
        <name>[4Fe-4S] cluster</name>
        <dbReference type="ChEBI" id="CHEBI:49883"/>
        <label>1</label>
        <note>4Fe-4S-S-AdoMet</note>
    </ligand>
</feature>
<feature type="binding site" evidence="10">
    <location>
        <position position="153"/>
    </location>
    <ligand>
        <name>GTP</name>
        <dbReference type="ChEBI" id="CHEBI:37565"/>
    </ligand>
</feature>
<name>A0A371R1R0_9CREN</name>
<dbReference type="GO" id="GO:0061798">
    <property type="term" value="F:GTP 3',8'-cyclase activity"/>
    <property type="evidence" value="ECO:0007669"/>
    <property type="project" value="UniProtKB-UniRule"/>
</dbReference>
<dbReference type="UniPathway" id="UPA00344"/>
<evidence type="ECO:0000313" key="12">
    <source>
        <dbReference type="EMBL" id="RFA97462.1"/>
    </source>
</evidence>
<evidence type="ECO:0000256" key="7">
    <source>
        <dbReference type="ARBA" id="ARBA00023134"/>
    </source>
</evidence>
<proteinExistence type="inferred from homology"/>
<dbReference type="SFLD" id="SFLDG01386">
    <property type="entry name" value="main_SPASM_domain-containing"/>
    <property type="match status" value="1"/>
</dbReference>
<dbReference type="GO" id="GO:0005525">
    <property type="term" value="F:GTP binding"/>
    <property type="evidence" value="ECO:0007669"/>
    <property type="project" value="UniProtKB-UniRule"/>
</dbReference>
<comment type="similarity">
    <text evidence="10">Belongs to the radical SAM superfamily. MoaA family.</text>
</comment>
<dbReference type="InterPro" id="IPR013485">
    <property type="entry name" value="MoaA_arc"/>
</dbReference>
<dbReference type="SFLD" id="SFLDG01067">
    <property type="entry name" value="SPASM/twitch_domain_containing"/>
    <property type="match status" value="1"/>
</dbReference>
<dbReference type="Proteomes" id="UP000257123">
    <property type="component" value="Unassembled WGS sequence"/>
</dbReference>
<dbReference type="GO" id="GO:0061799">
    <property type="term" value="F:cyclic pyranopterin monophosphate synthase activity"/>
    <property type="evidence" value="ECO:0007669"/>
    <property type="project" value="TreeGrafter"/>
</dbReference>
<dbReference type="EC" id="4.1.99.22" evidence="10"/>
<evidence type="ECO:0000259" key="11">
    <source>
        <dbReference type="PROSITE" id="PS51918"/>
    </source>
</evidence>
<dbReference type="GO" id="GO:0046872">
    <property type="term" value="F:metal ion binding"/>
    <property type="evidence" value="ECO:0007669"/>
    <property type="project" value="UniProtKB-KW"/>
</dbReference>
<dbReference type="SUPFAM" id="SSF102114">
    <property type="entry name" value="Radical SAM enzymes"/>
    <property type="match status" value="1"/>
</dbReference>
<keyword evidence="4 10" id="KW-0547">Nucleotide-binding</keyword>
<comment type="cofactor">
    <cofactor evidence="10">
        <name>[4Fe-4S] cluster</name>
        <dbReference type="ChEBI" id="CHEBI:49883"/>
    </cofactor>
    <text evidence="10">Binds 2 [4Fe-4S] clusters. Binds 1 [4Fe-4S] cluster coordinated with 3 cysteines and an exchangeable S-adenosyl-L-methionine and 1 [4Fe-4S] cluster coordinated with 3 cysteines and the GTP-derived substrate.</text>
</comment>
<dbReference type="NCBIfam" id="NF001199">
    <property type="entry name" value="PRK00164.2-1"/>
    <property type="match status" value="1"/>
</dbReference>
<dbReference type="InterPro" id="IPR050105">
    <property type="entry name" value="MoCo_biosynth_MoaA/MoaC"/>
</dbReference>
<dbReference type="InterPro" id="IPR058240">
    <property type="entry name" value="rSAM_sf"/>
</dbReference>
<feature type="binding site" evidence="10">
    <location>
        <position position="62"/>
    </location>
    <ligand>
        <name>GTP</name>
        <dbReference type="ChEBI" id="CHEBI:37565"/>
    </ligand>
</feature>
<evidence type="ECO:0000256" key="2">
    <source>
        <dbReference type="ARBA" id="ARBA00022691"/>
    </source>
</evidence>
<gene>
    <name evidence="10 12" type="primary">moaA</name>
    <name evidence="12" type="ORF">CGL51_03205</name>
</gene>
<dbReference type="SFLD" id="SFLDG01383">
    <property type="entry name" value="cyclic_pyranopterin_phosphate"/>
    <property type="match status" value="1"/>
</dbReference>
<dbReference type="InterPro" id="IPR013785">
    <property type="entry name" value="Aldolase_TIM"/>
</dbReference>
<reference evidence="12 13" key="1">
    <citation type="submission" date="2017-07" db="EMBL/GenBank/DDBJ databases">
        <title>Draft genome sequence of aerobic hyperthermophilic archaea, Pyrobaculum aerophilum YKB31 and YKB32.</title>
        <authorList>
            <person name="Mochizuki T."/>
            <person name="Berliner A.J."/>
            <person name="Yoshida-Takashima Y."/>
            <person name="Takaki Y."/>
            <person name="Nunoura T."/>
            <person name="Takai K."/>
        </authorList>
    </citation>
    <scope>NUCLEOTIDE SEQUENCE [LARGE SCALE GENOMIC DNA]</scope>
    <source>
        <strain evidence="12 13">YKB31</strain>
    </source>
</reference>